<feature type="compositionally biased region" description="Basic and acidic residues" evidence="1">
    <location>
        <begin position="264"/>
        <end position="277"/>
    </location>
</feature>
<dbReference type="NCBIfam" id="TIGR02167">
    <property type="entry name" value="Liste_lipo_26"/>
    <property type="match status" value="2"/>
</dbReference>
<accession>A0A0D3L0J7</accession>
<organism evidence="3 4">
    <name type="scientific">Emiliania huxleyi (strain CCMP1516)</name>
    <dbReference type="NCBI Taxonomy" id="280463"/>
    <lineage>
        <taxon>Eukaryota</taxon>
        <taxon>Haptista</taxon>
        <taxon>Haptophyta</taxon>
        <taxon>Prymnesiophyceae</taxon>
        <taxon>Isochrysidales</taxon>
        <taxon>Noelaerhabdaceae</taxon>
        <taxon>Emiliania</taxon>
    </lineage>
</organism>
<sequence length="551" mass="58946">MVDLARLAELKRLLNDGTLTREEFEALKQKELQADGTDRGSDRGSDCASERSASPAPVIGAPVYGAATGSAVPGAPGASSTPALAEMGEIFRKELGVAGTNLVEIVEASCVALGVSVKGKSLAQQANECWRILQSPAGAHLPAGRASAGACSGSKHVGGMKTTDPFAVPTAHDDPHERIAERLSRARASAASFASRRSSTRVAPAITESASSASSGLAVDTEAGQVPPRDRAESEGERLSSSRTSTARSTAEEQSSSQSSAAEQSKKTTREAGEPPKQKLSQSWCPLTNRKATAKRFGIALLISLILLALAGALAFAIYVGTCRRAQSVFTSREDLRRAIELYDFDEGFCDSLHGGRIPMNAWDVSAVTDMHDLFTNHEEASEFNQDMVISAWNVSAVTDMRYMFYLADSFNQDISAWNVSAVRDMSYMFSWATSFNQDISAWNVTAVTAMSWMFFYARSFNQDISAWNVSAVTDMRSMFAGADSFDQVLCSDAWRASKGKASQSYMTCTCSLARTDAVCLQDVCVTASVMAAVPLLLIEGVLQRARSVNA</sequence>
<proteinExistence type="predicted"/>
<dbReference type="GeneID" id="17286802"/>
<feature type="compositionally biased region" description="Low complexity" evidence="1">
    <location>
        <begin position="191"/>
        <end position="203"/>
    </location>
</feature>
<name>A0A0D3L0J7_EMIH1</name>
<feature type="compositionally biased region" description="Basic and acidic residues" evidence="1">
    <location>
        <begin position="228"/>
        <end position="240"/>
    </location>
</feature>
<dbReference type="PaxDb" id="2903-EOD41532"/>
<dbReference type="HOGENOM" id="CLU_494713_0_0_1"/>
<evidence type="ECO:0000256" key="1">
    <source>
        <dbReference type="SAM" id="MobiDB-lite"/>
    </source>
</evidence>
<dbReference type="RefSeq" id="XP_005793961.1">
    <property type="nucleotide sequence ID" value="XM_005793904.1"/>
</dbReference>
<dbReference type="InterPro" id="IPR005046">
    <property type="entry name" value="DUF285"/>
</dbReference>
<keyword evidence="4" id="KW-1185">Reference proteome</keyword>
<keyword evidence="2" id="KW-1133">Transmembrane helix</keyword>
<dbReference type="InterPro" id="IPR011889">
    <property type="entry name" value="Liste_lipo_26"/>
</dbReference>
<dbReference type="KEGG" id="ehx:EMIHUDRAFT_193871"/>
<feature type="compositionally biased region" description="Basic and acidic residues" evidence="1">
    <location>
        <begin position="29"/>
        <end position="49"/>
    </location>
</feature>
<keyword evidence="2" id="KW-0812">Transmembrane</keyword>
<dbReference type="AlphaFoldDB" id="A0A0D3L0J7"/>
<feature type="region of interest" description="Disordered" evidence="1">
    <location>
        <begin position="191"/>
        <end position="284"/>
    </location>
</feature>
<dbReference type="Proteomes" id="UP000013827">
    <property type="component" value="Unassembled WGS sequence"/>
</dbReference>
<evidence type="ECO:0000313" key="3">
    <source>
        <dbReference type="EnsemblProtists" id="EOD41532"/>
    </source>
</evidence>
<feature type="region of interest" description="Disordered" evidence="1">
    <location>
        <begin position="29"/>
        <end position="55"/>
    </location>
</feature>
<feature type="transmembrane region" description="Helical" evidence="2">
    <location>
        <begin position="297"/>
        <end position="320"/>
    </location>
</feature>
<keyword evidence="2" id="KW-0472">Membrane</keyword>
<reference evidence="4" key="1">
    <citation type="journal article" date="2013" name="Nature">
        <title>Pan genome of the phytoplankton Emiliania underpins its global distribution.</title>
        <authorList>
            <person name="Read B.A."/>
            <person name="Kegel J."/>
            <person name="Klute M.J."/>
            <person name="Kuo A."/>
            <person name="Lefebvre S.C."/>
            <person name="Maumus F."/>
            <person name="Mayer C."/>
            <person name="Miller J."/>
            <person name="Monier A."/>
            <person name="Salamov A."/>
            <person name="Young J."/>
            <person name="Aguilar M."/>
            <person name="Claverie J.M."/>
            <person name="Frickenhaus S."/>
            <person name="Gonzalez K."/>
            <person name="Herman E.K."/>
            <person name="Lin Y.C."/>
            <person name="Napier J."/>
            <person name="Ogata H."/>
            <person name="Sarno A.F."/>
            <person name="Shmutz J."/>
            <person name="Schroeder D."/>
            <person name="de Vargas C."/>
            <person name="Verret F."/>
            <person name="von Dassow P."/>
            <person name="Valentin K."/>
            <person name="Van de Peer Y."/>
            <person name="Wheeler G."/>
            <person name="Dacks J.B."/>
            <person name="Delwiche C.F."/>
            <person name="Dyhrman S.T."/>
            <person name="Glockner G."/>
            <person name="John U."/>
            <person name="Richards T."/>
            <person name="Worden A.Z."/>
            <person name="Zhang X."/>
            <person name="Grigoriev I.V."/>
            <person name="Allen A.E."/>
            <person name="Bidle K."/>
            <person name="Borodovsky M."/>
            <person name="Bowler C."/>
            <person name="Brownlee C."/>
            <person name="Cock J.M."/>
            <person name="Elias M."/>
            <person name="Gladyshev V.N."/>
            <person name="Groth M."/>
            <person name="Guda C."/>
            <person name="Hadaegh A."/>
            <person name="Iglesias-Rodriguez M.D."/>
            <person name="Jenkins J."/>
            <person name="Jones B.M."/>
            <person name="Lawson T."/>
            <person name="Leese F."/>
            <person name="Lindquist E."/>
            <person name="Lobanov A."/>
            <person name="Lomsadze A."/>
            <person name="Malik S.B."/>
            <person name="Marsh M.E."/>
            <person name="Mackinder L."/>
            <person name="Mock T."/>
            <person name="Mueller-Roeber B."/>
            <person name="Pagarete A."/>
            <person name="Parker M."/>
            <person name="Probert I."/>
            <person name="Quesneville H."/>
            <person name="Raines C."/>
            <person name="Rensing S.A."/>
            <person name="Riano-Pachon D.M."/>
            <person name="Richier S."/>
            <person name="Rokitta S."/>
            <person name="Shiraiwa Y."/>
            <person name="Soanes D.M."/>
            <person name="van der Giezen M."/>
            <person name="Wahlund T.M."/>
            <person name="Williams B."/>
            <person name="Wilson W."/>
            <person name="Wolfe G."/>
            <person name="Wurch L.L."/>
        </authorList>
    </citation>
    <scope>NUCLEOTIDE SEQUENCE</scope>
</reference>
<evidence type="ECO:0000256" key="2">
    <source>
        <dbReference type="SAM" id="Phobius"/>
    </source>
</evidence>
<feature type="compositionally biased region" description="Low complexity" evidence="1">
    <location>
        <begin position="241"/>
        <end position="263"/>
    </location>
</feature>
<dbReference type="EnsemblProtists" id="EOD41532">
    <property type="protein sequence ID" value="EOD41532"/>
    <property type="gene ID" value="EMIHUDRAFT_193871"/>
</dbReference>
<protein>
    <recommendedName>
        <fullName evidence="5">SHOCT domain-containing protein</fullName>
    </recommendedName>
</protein>
<reference evidence="3" key="2">
    <citation type="submission" date="2024-10" db="UniProtKB">
        <authorList>
            <consortium name="EnsemblProtists"/>
        </authorList>
    </citation>
    <scope>IDENTIFICATION</scope>
</reference>
<dbReference type="Pfam" id="PF03382">
    <property type="entry name" value="DUF285"/>
    <property type="match status" value="1"/>
</dbReference>
<evidence type="ECO:0000313" key="4">
    <source>
        <dbReference type="Proteomes" id="UP000013827"/>
    </source>
</evidence>
<evidence type="ECO:0008006" key="5">
    <source>
        <dbReference type="Google" id="ProtNLM"/>
    </source>
</evidence>